<dbReference type="EMBL" id="CP109106">
    <property type="protein sequence ID" value="WSB73660.1"/>
    <property type="molecule type" value="Genomic_DNA"/>
</dbReference>
<gene>
    <name evidence="1" type="ORF">OG863_40160</name>
</gene>
<name>A0ABZ1FUU5_9ACTN</name>
<dbReference type="RefSeq" id="WP_326623281.1">
    <property type="nucleotide sequence ID" value="NZ_CP109106.1"/>
</dbReference>
<protein>
    <submittedName>
        <fullName evidence="1">Uncharacterized protein</fullName>
    </submittedName>
</protein>
<accession>A0ABZ1FUU5</accession>
<keyword evidence="2" id="KW-1185">Reference proteome</keyword>
<organism evidence="1 2">
    <name type="scientific">Streptomyces decoyicus</name>
    <dbReference type="NCBI Taxonomy" id="249567"/>
    <lineage>
        <taxon>Bacteria</taxon>
        <taxon>Bacillati</taxon>
        <taxon>Actinomycetota</taxon>
        <taxon>Actinomycetes</taxon>
        <taxon>Kitasatosporales</taxon>
        <taxon>Streptomycetaceae</taxon>
        <taxon>Streptomyces</taxon>
    </lineage>
</organism>
<proteinExistence type="predicted"/>
<dbReference type="Proteomes" id="UP001344251">
    <property type="component" value="Chromosome"/>
</dbReference>
<evidence type="ECO:0000313" key="2">
    <source>
        <dbReference type="Proteomes" id="UP001344251"/>
    </source>
</evidence>
<reference evidence="1 2" key="1">
    <citation type="submission" date="2022-10" db="EMBL/GenBank/DDBJ databases">
        <title>The complete genomes of actinobacterial strains from the NBC collection.</title>
        <authorList>
            <person name="Joergensen T.S."/>
            <person name="Alvarez Arevalo M."/>
            <person name="Sterndorff E.B."/>
            <person name="Faurdal D."/>
            <person name="Vuksanovic O."/>
            <person name="Mourched A.-S."/>
            <person name="Charusanti P."/>
            <person name="Shaw S."/>
            <person name="Blin K."/>
            <person name="Weber T."/>
        </authorList>
    </citation>
    <scope>NUCLEOTIDE SEQUENCE [LARGE SCALE GENOMIC DNA]</scope>
    <source>
        <strain evidence="1 2">NBC 01774</strain>
    </source>
</reference>
<evidence type="ECO:0000313" key="1">
    <source>
        <dbReference type="EMBL" id="WSB73660.1"/>
    </source>
</evidence>
<sequence length="130" mass="14776">MQAAAGPTWNKNIHCKATDPEGRHIVTRWGNSHLGWNHFTYRHNIRVCKILTAAIHGKVDHNDHQGRLEYDGVAVKTGPQPQQVRFKVIVQYSRKTKDKKYDAGKGQTIGVVNAFCRNQADNKCPAWMNK</sequence>